<gene>
    <name evidence="1" type="ORF">LA76x_0445</name>
</gene>
<dbReference type="RefSeq" id="WP_057916382.1">
    <property type="nucleotide sequence ID" value="NZ_CP011129.1"/>
</dbReference>
<organism evidence="1 2">
    <name type="scientific">Lysobacter antibioticus</name>
    <dbReference type="NCBI Taxonomy" id="84531"/>
    <lineage>
        <taxon>Bacteria</taxon>
        <taxon>Pseudomonadati</taxon>
        <taxon>Pseudomonadota</taxon>
        <taxon>Gammaproteobacteria</taxon>
        <taxon>Lysobacterales</taxon>
        <taxon>Lysobacteraceae</taxon>
        <taxon>Lysobacter</taxon>
    </lineage>
</organism>
<name>A0A0S2F501_LYSAN</name>
<accession>A0A0S2F501</accession>
<dbReference type="Proteomes" id="UP000060787">
    <property type="component" value="Chromosome"/>
</dbReference>
<protein>
    <submittedName>
        <fullName evidence="1">Uncharacterized protein</fullName>
    </submittedName>
</protein>
<reference evidence="1 2" key="1">
    <citation type="journal article" date="2015" name="BMC Genomics">
        <title>Comparative genomics and metabolic profiling of the genus Lysobacter.</title>
        <authorList>
            <person name="de Bruijn I."/>
            <person name="Cheng X."/>
            <person name="de Jager V."/>
            <person name="Exposito R.G."/>
            <person name="Watrous J."/>
            <person name="Patel N."/>
            <person name="Postma J."/>
            <person name="Dorrestein P.C."/>
            <person name="Kobayashi D."/>
            <person name="Raaijmakers J.M."/>
        </authorList>
    </citation>
    <scope>NUCLEOTIDE SEQUENCE [LARGE SCALE GENOMIC DNA]</scope>
    <source>
        <strain evidence="1 2">76</strain>
    </source>
</reference>
<evidence type="ECO:0000313" key="1">
    <source>
        <dbReference type="EMBL" id="ALN78606.1"/>
    </source>
</evidence>
<keyword evidence="2" id="KW-1185">Reference proteome</keyword>
<proteinExistence type="predicted"/>
<dbReference type="KEGG" id="lab:LA76x_0445"/>
<dbReference type="PATRIC" id="fig|84531.8.peg.459"/>
<dbReference type="EMBL" id="CP011129">
    <property type="protein sequence ID" value="ALN78606.1"/>
    <property type="molecule type" value="Genomic_DNA"/>
</dbReference>
<evidence type="ECO:0000313" key="2">
    <source>
        <dbReference type="Proteomes" id="UP000060787"/>
    </source>
</evidence>
<sequence length="311" mass="33876">MAYATSAANDPNELLDKLRLFAHGSGWAIDGLRDRTAKVGKALSLHAGPLCATFLTELSGGDGNRPPPFVGTFGHSGYVASANADVQNEASAVAWTNYAQGPYSAVHFFSQTAPQPYLHIVLETQAGTFKHFGTGRLITSGAVHTGQYVYGSQWYYDANYINSPDDQRHAVAFDDNWYNFVSPVTRVRADYDGVAPRWHSVSDSETDARRLLCGWRGKSAPINLLKDLGHSTLTGRAPGQPLWCAVPRGAGLFSDIGHPPDLRFIRLDSYAPGEELTLGSDRWKLFPVHRKNGPAGTPNSGVYGYAYRITD</sequence>
<dbReference type="STRING" id="84531.LA76x_0445"/>
<dbReference type="AlphaFoldDB" id="A0A0S2F501"/>